<reference evidence="5" key="1">
    <citation type="submission" date="2021-02" db="EMBL/GenBank/DDBJ databases">
        <authorList>
            <person name="Dougan E. K."/>
            <person name="Rhodes N."/>
            <person name="Thang M."/>
            <person name="Chan C."/>
        </authorList>
    </citation>
    <scope>NUCLEOTIDE SEQUENCE</scope>
</reference>
<feature type="transmembrane region" description="Helical" evidence="3">
    <location>
        <begin position="435"/>
        <end position="455"/>
    </location>
</feature>
<feature type="repeat" description="ANK" evidence="1">
    <location>
        <begin position="89"/>
        <end position="122"/>
    </location>
</feature>
<evidence type="ECO:0000313" key="6">
    <source>
        <dbReference type="Proteomes" id="UP000601435"/>
    </source>
</evidence>
<dbReference type="SUPFAM" id="SSF48403">
    <property type="entry name" value="Ankyrin repeat"/>
    <property type="match status" value="1"/>
</dbReference>
<sequence length="989" mass="110775">MHIAAVGHCLPAVKALLSLGASIESAAVFDGIPCWTPLSDAIVSTIDTNHAARNPSAPHPSIRCAKESVAVIQHLLEQRANPDGCGGSGGLTCLHLAVGKNCDTELICLLVEHSADVTLKTSEWVRATRAHGNRGWDRGLTPLQICDYADQVYSQRQRSEVMALLAPSLRGASFLLQDVTSMAAFSVSGASELVKRVLDESNKDSGGTAARALSTLRLRAVTGARSTDGLEPVDSIAELLEIAPSIAISVLDELLLTEPDTEDPHVHPLPHRANMNYKHRAQGIGWSATVFDLPNLSVQTSYQPDTNEDRQTADQYHSSAFERHKAWPCWLRTAQCWHGTLAPKASCNRASLMDPMGLQKVVDQMQAPTAFKGKHQEGDRDVCIKVLLLSNVLDVRIMMALTSVSWSEIFAEKVVQAILSCGYEQFCFRPITSALLQELVLFGAFLSWSFGFWLWEPRKTAWTVIFAILVNETITMAWWMRGHFCYGWTLKQFFLHPMAGFRIMQLYLLWWLLWRTFFGYDLDHTWRNDEDLTGNKRTFERSLLGANLLLQCFLFIFLAKGASPRLEFGRHLLAILHSFLRLGVIFTVLILVFASFTSAYIVMGSKLPLRALIEKVYRGLFLADGEGLDVMEGELHDGELQPNNLDTYLTLFSTFIVTICLLNVSIAVFTMEYEAAIKESWLHFWRWRARLCAEVLLCPRWPWKFEAKRALCAERRRMATWLEWAVKKLKDEAMPIIHGSRLCQRTFNFCGYRMNWELLLDDGDLPRKDDDADYVRIVGWLTLVGLTLLGCLLFCIWFLHAVFPGLAFGLALTVLKSLCARGPYGLTSPGFGELSCEDDEEEEEQPRHATDRSHFLWVCYRADYDANVFMNKEVHKEHLDELESRLSTVSQSVEKWGEEVTNIAQILSSLNDSVKRLETRISTTPQAAFTPMSAVLEPGSLARASSVPHGLRRTALRRMGSMPSSHGDGSSPVDPSFAPLFGTSSAGQF</sequence>
<keyword evidence="6" id="KW-1185">Reference proteome</keyword>
<feature type="transmembrane region" description="Helical" evidence="3">
    <location>
        <begin position="648"/>
        <end position="669"/>
    </location>
</feature>
<evidence type="ECO:0000313" key="5">
    <source>
        <dbReference type="EMBL" id="CAE7254262.1"/>
    </source>
</evidence>
<gene>
    <name evidence="5" type="ORF">SNEC2469_LOCUS5457</name>
</gene>
<name>A0A812LWC1_9DINO</name>
<evidence type="ECO:0008006" key="7">
    <source>
        <dbReference type="Google" id="ProtNLM"/>
    </source>
</evidence>
<dbReference type="OrthoDB" id="416722at2759"/>
<evidence type="ECO:0000256" key="4">
    <source>
        <dbReference type="SAM" id="SignalP"/>
    </source>
</evidence>
<evidence type="ECO:0000256" key="1">
    <source>
        <dbReference type="PROSITE-ProRule" id="PRU00023"/>
    </source>
</evidence>
<keyword evidence="3" id="KW-1133">Transmembrane helix</keyword>
<dbReference type="Gene3D" id="1.25.40.20">
    <property type="entry name" value="Ankyrin repeat-containing domain"/>
    <property type="match status" value="1"/>
</dbReference>
<feature type="signal peptide" evidence="4">
    <location>
        <begin position="1"/>
        <end position="15"/>
    </location>
</feature>
<accession>A0A812LWC1</accession>
<feature type="region of interest" description="Disordered" evidence="2">
    <location>
        <begin position="959"/>
        <end position="978"/>
    </location>
</feature>
<keyword evidence="3" id="KW-0812">Transmembrane</keyword>
<evidence type="ECO:0000256" key="2">
    <source>
        <dbReference type="SAM" id="MobiDB-lite"/>
    </source>
</evidence>
<feature type="chain" id="PRO_5032439552" description="Ion transport domain-containing protein" evidence="4">
    <location>
        <begin position="16"/>
        <end position="989"/>
    </location>
</feature>
<dbReference type="Pfam" id="PF00023">
    <property type="entry name" value="Ank"/>
    <property type="match status" value="1"/>
</dbReference>
<feature type="transmembrane region" description="Helical" evidence="3">
    <location>
        <begin position="579"/>
        <end position="602"/>
    </location>
</feature>
<proteinExistence type="predicted"/>
<feature type="transmembrane region" description="Helical" evidence="3">
    <location>
        <begin position="777"/>
        <end position="799"/>
    </location>
</feature>
<dbReference type="EMBL" id="CAJNJA010010146">
    <property type="protein sequence ID" value="CAE7254262.1"/>
    <property type="molecule type" value="Genomic_DNA"/>
</dbReference>
<evidence type="ECO:0000256" key="3">
    <source>
        <dbReference type="SAM" id="Phobius"/>
    </source>
</evidence>
<feature type="transmembrane region" description="Helical" evidence="3">
    <location>
        <begin position="493"/>
        <end position="513"/>
    </location>
</feature>
<keyword evidence="4" id="KW-0732">Signal</keyword>
<organism evidence="5 6">
    <name type="scientific">Symbiodinium necroappetens</name>
    <dbReference type="NCBI Taxonomy" id="1628268"/>
    <lineage>
        <taxon>Eukaryota</taxon>
        <taxon>Sar</taxon>
        <taxon>Alveolata</taxon>
        <taxon>Dinophyceae</taxon>
        <taxon>Suessiales</taxon>
        <taxon>Symbiodiniaceae</taxon>
        <taxon>Symbiodinium</taxon>
    </lineage>
</organism>
<feature type="transmembrane region" description="Helical" evidence="3">
    <location>
        <begin position="461"/>
        <end position="481"/>
    </location>
</feature>
<dbReference type="InterPro" id="IPR002110">
    <property type="entry name" value="Ankyrin_rpt"/>
</dbReference>
<comment type="caution">
    <text evidence="5">The sequence shown here is derived from an EMBL/GenBank/DDBJ whole genome shotgun (WGS) entry which is preliminary data.</text>
</comment>
<dbReference type="PROSITE" id="PS50088">
    <property type="entry name" value="ANK_REPEAT"/>
    <property type="match status" value="1"/>
</dbReference>
<keyword evidence="3" id="KW-0472">Membrane</keyword>
<dbReference type="AlphaFoldDB" id="A0A812LWC1"/>
<protein>
    <recommendedName>
        <fullName evidence="7">Ion transport domain-containing protein</fullName>
    </recommendedName>
</protein>
<dbReference type="Proteomes" id="UP000601435">
    <property type="component" value="Unassembled WGS sequence"/>
</dbReference>
<keyword evidence="1" id="KW-0040">ANK repeat</keyword>
<dbReference type="InterPro" id="IPR036770">
    <property type="entry name" value="Ankyrin_rpt-contain_sf"/>
</dbReference>